<name>A0A5N6V1E1_ASPTM</name>
<evidence type="ECO:0000313" key="2">
    <source>
        <dbReference type="EMBL" id="KAE8164768.1"/>
    </source>
</evidence>
<dbReference type="OrthoDB" id="4072826at2759"/>
<evidence type="ECO:0000313" key="3">
    <source>
        <dbReference type="Proteomes" id="UP000326950"/>
    </source>
</evidence>
<keyword evidence="3" id="KW-1185">Reference proteome</keyword>
<protein>
    <submittedName>
        <fullName evidence="2">GNAT domain-containing protein</fullName>
    </submittedName>
</protein>
<dbReference type="Gene3D" id="3.40.630.30">
    <property type="match status" value="1"/>
</dbReference>
<dbReference type="InterPro" id="IPR000182">
    <property type="entry name" value="GNAT_dom"/>
</dbReference>
<feature type="domain" description="N-acetyltransferase" evidence="1">
    <location>
        <begin position="5"/>
        <end position="163"/>
    </location>
</feature>
<dbReference type="PANTHER" id="PTHR43792">
    <property type="entry name" value="GNAT FAMILY, PUTATIVE (AFU_ORTHOLOGUE AFUA_3G00765)-RELATED-RELATED"/>
    <property type="match status" value="1"/>
</dbReference>
<dbReference type="SUPFAM" id="SSF55729">
    <property type="entry name" value="Acyl-CoA N-acyltransferases (Nat)"/>
    <property type="match status" value="1"/>
</dbReference>
<dbReference type="InterPro" id="IPR016181">
    <property type="entry name" value="Acyl_CoA_acyltransferase"/>
</dbReference>
<dbReference type="PANTHER" id="PTHR43792:SF1">
    <property type="entry name" value="N-ACETYLTRANSFERASE DOMAIN-CONTAINING PROTEIN"/>
    <property type="match status" value="1"/>
</dbReference>
<dbReference type="AlphaFoldDB" id="A0A5N6V1E1"/>
<dbReference type="GO" id="GO:0016747">
    <property type="term" value="F:acyltransferase activity, transferring groups other than amino-acyl groups"/>
    <property type="evidence" value="ECO:0007669"/>
    <property type="project" value="InterPro"/>
</dbReference>
<sequence>MQSTRLELVPLSKDHLPGYFSAQSDWEVAKWHCPYPVTSIEEAEEKMLKDLSEVDRVTYAILLRHDLDPKEVDKWKRPEAINTSNILVPGGFVGYIGVYGLGRIAEVFYTIHRSVWGLGIGTEALLAFTELFWILYPDHYQLIGRCDPENPASGRVLEKSGFQYYDFIYADEFQPWMVPQERDSLRFVLPRPGYTFE</sequence>
<dbReference type="Pfam" id="PF13302">
    <property type="entry name" value="Acetyltransf_3"/>
    <property type="match status" value="1"/>
</dbReference>
<reference evidence="2 3" key="1">
    <citation type="submission" date="2019-04" db="EMBL/GenBank/DDBJ databases">
        <title>Friends and foes A comparative genomics study of 23 Aspergillus species from section Flavi.</title>
        <authorList>
            <consortium name="DOE Joint Genome Institute"/>
            <person name="Kjaerbolling I."/>
            <person name="Vesth T."/>
            <person name="Frisvad J.C."/>
            <person name="Nybo J.L."/>
            <person name="Theobald S."/>
            <person name="Kildgaard S."/>
            <person name="Isbrandt T."/>
            <person name="Kuo A."/>
            <person name="Sato A."/>
            <person name="Lyhne E.K."/>
            <person name="Kogle M.E."/>
            <person name="Wiebenga A."/>
            <person name="Kun R.S."/>
            <person name="Lubbers R.J."/>
            <person name="Makela M.R."/>
            <person name="Barry K."/>
            <person name="Chovatia M."/>
            <person name="Clum A."/>
            <person name="Daum C."/>
            <person name="Haridas S."/>
            <person name="He G."/>
            <person name="LaButti K."/>
            <person name="Lipzen A."/>
            <person name="Mondo S."/>
            <person name="Riley R."/>
            <person name="Salamov A."/>
            <person name="Simmons B.A."/>
            <person name="Magnuson J.K."/>
            <person name="Henrissat B."/>
            <person name="Mortensen U.H."/>
            <person name="Larsen T.O."/>
            <person name="Devries R.P."/>
            <person name="Grigoriev I.V."/>
            <person name="Machida M."/>
            <person name="Baker S.E."/>
            <person name="Andersen M.R."/>
        </authorList>
    </citation>
    <scope>NUCLEOTIDE SEQUENCE [LARGE SCALE GENOMIC DNA]</scope>
    <source>
        <strain evidence="2 3">CBS 117626</strain>
    </source>
</reference>
<dbReference type="InterPro" id="IPR051531">
    <property type="entry name" value="N-acetyltransferase"/>
</dbReference>
<proteinExistence type="predicted"/>
<dbReference type="Proteomes" id="UP000326950">
    <property type="component" value="Unassembled WGS sequence"/>
</dbReference>
<organism evidence="2 3">
    <name type="scientific">Aspergillus tamarii</name>
    <dbReference type="NCBI Taxonomy" id="41984"/>
    <lineage>
        <taxon>Eukaryota</taxon>
        <taxon>Fungi</taxon>
        <taxon>Dikarya</taxon>
        <taxon>Ascomycota</taxon>
        <taxon>Pezizomycotina</taxon>
        <taxon>Eurotiomycetes</taxon>
        <taxon>Eurotiomycetidae</taxon>
        <taxon>Eurotiales</taxon>
        <taxon>Aspergillaceae</taxon>
        <taxon>Aspergillus</taxon>
        <taxon>Aspergillus subgen. Circumdati</taxon>
    </lineage>
</organism>
<evidence type="ECO:0000259" key="1">
    <source>
        <dbReference type="Pfam" id="PF13302"/>
    </source>
</evidence>
<gene>
    <name evidence="2" type="ORF">BDV40DRAFT_310454</name>
</gene>
<dbReference type="EMBL" id="ML738605">
    <property type="protein sequence ID" value="KAE8164768.1"/>
    <property type="molecule type" value="Genomic_DNA"/>
</dbReference>
<accession>A0A5N6V1E1</accession>